<evidence type="ECO:0000256" key="4">
    <source>
        <dbReference type="ARBA" id="ARBA00022695"/>
    </source>
</evidence>
<dbReference type="EMBL" id="AUZX01016159">
    <property type="protein sequence ID" value="EQD26500.1"/>
    <property type="molecule type" value="Genomic_DNA"/>
</dbReference>
<dbReference type="Pfam" id="PF00483">
    <property type="entry name" value="NTP_transferase"/>
    <property type="match status" value="1"/>
</dbReference>
<reference evidence="7" key="1">
    <citation type="submission" date="2013-08" db="EMBL/GenBank/DDBJ databases">
        <authorList>
            <person name="Mendez C."/>
            <person name="Richter M."/>
            <person name="Ferrer M."/>
            <person name="Sanchez J."/>
        </authorList>
    </citation>
    <scope>NUCLEOTIDE SEQUENCE</scope>
</reference>
<feature type="domain" description="Nucleotidyl transferase" evidence="6">
    <location>
        <begin position="15"/>
        <end position="90"/>
    </location>
</feature>
<accession>T0Z9P7</accession>
<proteinExistence type="inferred from homology"/>
<sequence length="93" mass="10302">LLEAIEEFEAPIIGTLKVLVSEVSHYGMIAGYKIRKGLFRVDRLVEKPRIENAPSNYAIIVLYLLPPDVFPILRNQAPGVGGEIQLTDALNTL</sequence>
<comment type="caution">
    <text evidence="7">The sequence shown here is derived from an EMBL/GenBank/DDBJ whole genome shotgun (WGS) entry which is preliminary data.</text>
</comment>
<evidence type="ECO:0000256" key="3">
    <source>
        <dbReference type="ARBA" id="ARBA00022679"/>
    </source>
</evidence>
<evidence type="ECO:0000256" key="1">
    <source>
        <dbReference type="ARBA" id="ARBA00006890"/>
    </source>
</evidence>
<comment type="catalytic activity">
    <reaction evidence="5">
        <text>alpha-D-glucose 1-phosphate + UTP + H(+) = UDP-alpha-D-glucose + diphosphate</text>
        <dbReference type="Rhea" id="RHEA:19889"/>
        <dbReference type="ChEBI" id="CHEBI:15378"/>
        <dbReference type="ChEBI" id="CHEBI:33019"/>
        <dbReference type="ChEBI" id="CHEBI:46398"/>
        <dbReference type="ChEBI" id="CHEBI:58601"/>
        <dbReference type="ChEBI" id="CHEBI:58885"/>
        <dbReference type="EC" id="2.7.7.9"/>
    </reaction>
</comment>
<evidence type="ECO:0000256" key="5">
    <source>
        <dbReference type="ARBA" id="ARBA00048128"/>
    </source>
</evidence>
<dbReference type="SUPFAM" id="SSF53448">
    <property type="entry name" value="Nucleotide-diphospho-sugar transferases"/>
    <property type="match status" value="1"/>
</dbReference>
<dbReference type="InterPro" id="IPR005835">
    <property type="entry name" value="NTP_transferase_dom"/>
</dbReference>
<organism evidence="7">
    <name type="scientific">mine drainage metagenome</name>
    <dbReference type="NCBI Taxonomy" id="410659"/>
    <lineage>
        <taxon>unclassified sequences</taxon>
        <taxon>metagenomes</taxon>
        <taxon>ecological metagenomes</taxon>
    </lineage>
</organism>
<protein>
    <recommendedName>
        <fullName evidence="2">UTP--glucose-1-phosphate uridylyltransferase</fullName>
        <ecNumber evidence="2">2.7.7.9</ecNumber>
    </recommendedName>
</protein>
<comment type="similarity">
    <text evidence="1">Belongs to the UDPGP type 2 family.</text>
</comment>
<evidence type="ECO:0000313" key="7">
    <source>
        <dbReference type="EMBL" id="EQD26500.1"/>
    </source>
</evidence>
<evidence type="ECO:0000259" key="6">
    <source>
        <dbReference type="Pfam" id="PF00483"/>
    </source>
</evidence>
<dbReference type="InterPro" id="IPR005771">
    <property type="entry name" value="GalU_uridylyltTrfase_bac/arc"/>
</dbReference>
<dbReference type="PANTHER" id="PTHR43197:SF1">
    <property type="entry name" value="UTP--GLUCOSE-1-PHOSPHATE URIDYLYLTRANSFERASE"/>
    <property type="match status" value="1"/>
</dbReference>
<reference evidence="7" key="2">
    <citation type="journal article" date="2014" name="ISME J.">
        <title>Microbial stratification in low pH oxic and suboxic macroscopic growths along an acid mine drainage.</title>
        <authorList>
            <person name="Mendez-Garcia C."/>
            <person name="Mesa V."/>
            <person name="Sprenger R.R."/>
            <person name="Richter M."/>
            <person name="Diez M.S."/>
            <person name="Solano J."/>
            <person name="Bargiela R."/>
            <person name="Golyshina O.V."/>
            <person name="Manteca A."/>
            <person name="Ramos J.L."/>
            <person name="Gallego J.R."/>
            <person name="Llorente I."/>
            <person name="Martins Dos Santos V.A."/>
            <person name="Jensen O.N."/>
            <person name="Pelaez A.I."/>
            <person name="Sanchez J."/>
            <person name="Ferrer M."/>
        </authorList>
    </citation>
    <scope>NUCLEOTIDE SEQUENCE</scope>
</reference>
<dbReference type="PANTHER" id="PTHR43197">
    <property type="entry name" value="UTP--GLUCOSE-1-PHOSPHATE URIDYLYLTRANSFERASE"/>
    <property type="match status" value="1"/>
</dbReference>
<gene>
    <name evidence="7" type="ORF">B1A_21860</name>
</gene>
<dbReference type="InterPro" id="IPR029044">
    <property type="entry name" value="Nucleotide-diphossugar_trans"/>
</dbReference>
<feature type="non-terminal residue" evidence="7">
    <location>
        <position position="93"/>
    </location>
</feature>
<keyword evidence="3 7" id="KW-0808">Transferase</keyword>
<dbReference type="AlphaFoldDB" id="T0Z9P7"/>
<keyword evidence="4 7" id="KW-0548">Nucleotidyltransferase</keyword>
<feature type="non-terminal residue" evidence="7">
    <location>
        <position position="1"/>
    </location>
</feature>
<evidence type="ECO:0000256" key="2">
    <source>
        <dbReference type="ARBA" id="ARBA00012415"/>
    </source>
</evidence>
<dbReference type="EC" id="2.7.7.9" evidence="2"/>
<dbReference type="Gene3D" id="3.90.550.10">
    <property type="entry name" value="Spore Coat Polysaccharide Biosynthesis Protein SpsA, Chain A"/>
    <property type="match status" value="1"/>
</dbReference>
<dbReference type="GO" id="GO:0006011">
    <property type="term" value="P:UDP-alpha-D-glucose metabolic process"/>
    <property type="evidence" value="ECO:0007669"/>
    <property type="project" value="InterPro"/>
</dbReference>
<name>T0Z9P7_9ZZZZ</name>
<dbReference type="GO" id="GO:0003983">
    <property type="term" value="F:UTP:glucose-1-phosphate uridylyltransferase activity"/>
    <property type="evidence" value="ECO:0007669"/>
    <property type="project" value="UniProtKB-EC"/>
</dbReference>